<keyword evidence="2" id="KW-0732">Signal</keyword>
<feature type="compositionally biased region" description="Pro residues" evidence="1">
    <location>
        <begin position="1066"/>
        <end position="1079"/>
    </location>
</feature>
<feature type="compositionally biased region" description="Gly residues" evidence="1">
    <location>
        <begin position="236"/>
        <end position="245"/>
    </location>
</feature>
<feature type="region of interest" description="Disordered" evidence="1">
    <location>
        <begin position="551"/>
        <end position="582"/>
    </location>
</feature>
<protein>
    <recommendedName>
        <fullName evidence="3">Peptidase S1 domain-containing protein</fullName>
    </recommendedName>
</protein>
<evidence type="ECO:0000313" key="4">
    <source>
        <dbReference type="EMBL" id="CEM54937.1"/>
    </source>
</evidence>
<feature type="compositionally biased region" description="Low complexity" evidence="1">
    <location>
        <begin position="2115"/>
        <end position="2124"/>
    </location>
</feature>
<feature type="region of interest" description="Disordered" evidence="1">
    <location>
        <begin position="1000"/>
        <end position="1021"/>
    </location>
</feature>
<feature type="compositionally biased region" description="Basic and acidic residues" evidence="1">
    <location>
        <begin position="1004"/>
        <end position="1014"/>
    </location>
</feature>
<feature type="region of interest" description="Disordered" evidence="1">
    <location>
        <begin position="1197"/>
        <end position="1230"/>
    </location>
</feature>
<sequence length="2196" mass="238188">MVSSLLRPLKAAVALFLCVCVLVSCRLHGSSRAVQEIEAKSIWFEDDRVGALGTFPQERSVVGLVRKAKAQEEEQAFVLPNTTFAKQRALLGRPLCCEEPFRTEPVSLSCTGFLVADDLVVTAAHCVPSELVCEQTLFVFDFHYGAQHVREGKPVYQVSKNNVYACAQMMAIELDRYSTGQDWAILRMDRPARGRPLLSVRQAGIVPLHERLYTMGHPHGLPLKVVGLRPEHTPVSGGGRPGEGGNITAQLPSPSSPSPFPPSVSPFGYGDNMVINQTAFGFFTAAMDIYSGQSGSPVFNLNSGEVEGVAVRGSPSFVKDEDMWCYKSAVCPMEGANDNGHVGSRDCMGLQVSRAAGFAPFLNRFAAWRAIGSRLMAHHSGAPGNAGGEGGMMTGVKLSVVPPIERDNFPLLLISTERTLSSDGSGRVDIKRFPVSVGFNVTSAVVEGVPGSKVVAIGVRYLVQHDFDPSEVSLSLTSPTGTKVELGYARGGRGVVGLDAPGLPSATPVDLRLLAESEGGVSGIWHVGAEDEVEWDDGLLSEIELLFLSIPPPSTAEGGEGAGGEGGRVEVRGPEERSSPPQPRRLVHIQMVCEQTSQMPMVIPDGNETSLVPSYMKPRARQEPAANLRFRLPTADEGGGDTSPLFDPSAELMGVGVALETNHTFVSDLVTALQAPGGETVFVGRMERQGWRDSQRELQQFAFGVGGQFRRNLSLFAQGLGAETARSGPWTLTIADVIHGDRGEIVDARLSLLVSFSPSPPPNNDAINGNDDTRIGGGDFEMGGDGFLGIASERSETQAERLFASPSDLESAPWKNHPGIPNTTQSGREPSLPGERGALDEAECAEGVTPSVCLYVGSSCGRDERVSSKKMYLFWKMRSYQHHTTKKDETAVEDPAVCGKWLSKAFKCFNDKYRSLQFQTNDKLAQHKMDYHRHNTQNNHEMKRFLAQQSGRIQAVREDFENIDKSARLSAEVAKANRGQAHEKAREKQRFQQRVKEFVAVQKEVGKPNRDKNSDTPWKIIDPADRASHSRLALAAPPPVHLPSLTDGPVALMDLKPEDYMEQGPHIPPRTPAESPPSPSKDQWDPPLPSPSYASHIYPHWPVHQGVASGTRYVAAEPDFGRTAGVLSAMQKSASDGRLAHGQSTHGGGERFPIGGETHFQASQGDGQRWVGSSLQQTHLSKQSQSTASLWNGGKKTIGQGGGSRLSRFPSHTKEARRTRTSLSKGPMQSASMFSLDDRQAAAVHNDRPRAPYRTAPRGAARVNRPSPDPHEMPVRIACPGGDPPDTRDAPAVPPISAFRLPPRYASQRSPPGPLWIAHGVAGQARESLARTEASIRERALEELRLAEEREKNRPRWEVGVMEARKRWMTLSPEAQARQTREGKRLEWESSGSPKSLRPRELATPPGQIKKRNNHPSSPNHRERQVTIALPDQDSHAPQSLGAARSTSFGLQDGLLGPSEYDLDATAHDLLMSTKIGRGAVRLAPDPDLRGTRMPGQPLPWRRKGGKGAPALGALPAYLPLPSDHAPISSKRRVALDFGRPVVTDEILEKAHTVLSPPPAPESARSRLLRIHSLSDLDRIHEKGEKSNLRVQSDSGTSPRRDSPLRPRSPSPPGSPPRTTKRVGLPALEDSRKEEEETKKETEKAAEGSATLSPSKSAGCLDLSRTRSFRLSKSSASLNAGHTTLALLHTLDPRPSLVVAHHLERLRLQGHARALQHIFLREMEALWPKEPPEVVADLEVYEGEVGLRSSDRHRLMKRFASRCTIDDGAHMVQGREDLVRRMSGLMVLEDLDRLNLGDLRNRKNIKDPVQPPVFLFSSEGKLFGMARGAPPSCCTEGHKMTAVGGKKKEEGIQLRLAARLSPVLQGGYSRAARKGGSLWIGRSEIAPVLGLGASSFKVPDPDKEEESLERWAHEHGVVRRIQSVDDPVHVPKSKAEILHEARKKMKPSLTPANYRPSAFYFFDRPIFATPFPQELTALRREMMMESIQEMRAGSLLSVPDSEYRPTSSNRLRKSVSSFNSVSDMGDLEGSAAAVDSPEQGGMWEKPEGGISEGLGWSPELSVAVPLGLGESAMGEGPSIALEGTEGEFEEVRHLLAEGLEGVRALSPPTGLPHPSRSGRGSSQAAGGGPTEGAVQRPARMSQAAPSLIVHSSASLEPGGSGYELSGQLSAEELHTLDEGIMGRESIEAKRLDPSGG</sequence>
<feature type="compositionally biased region" description="Basic and acidic residues" evidence="1">
    <location>
        <begin position="567"/>
        <end position="578"/>
    </location>
</feature>
<dbReference type="InterPro" id="IPR018114">
    <property type="entry name" value="TRYPSIN_HIS"/>
</dbReference>
<feature type="region of interest" description="Disordered" evidence="1">
    <location>
        <begin position="2176"/>
        <end position="2196"/>
    </location>
</feature>
<gene>
    <name evidence="4" type="ORF">Cvel_2277</name>
</gene>
<feature type="region of interest" description="Disordered" evidence="1">
    <location>
        <begin position="802"/>
        <end position="834"/>
    </location>
</feature>
<reference evidence="4" key="1">
    <citation type="submission" date="2014-11" db="EMBL/GenBank/DDBJ databases">
        <authorList>
            <person name="Otto D Thomas"/>
            <person name="Naeem Raeece"/>
        </authorList>
    </citation>
    <scope>NUCLEOTIDE SEQUENCE</scope>
</reference>
<dbReference type="GO" id="GO:0004252">
    <property type="term" value="F:serine-type endopeptidase activity"/>
    <property type="evidence" value="ECO:0007669"/>
    <property type="project" value="InterPro"/>
</dbReference>
<dbReference type="Pfam" id="PF13365">
    <property type="entry name" value="Trypsin_2"/>
    <property type="match status" value="1"/>
</dbReference>
<dbReference type="PROSITE" id="PS51257">
    <property type="entry name" value="PROKAR_LIPOPROTEIN"/>
    <property type="match status" value="1"/>
</dbReference>
<feature type="signal peptide" evidence="2">
    <location>
        <begin position="1"/>
        <end position="25"/>
    </location>
</feature>
<name>A0A0G4ICJ7_9ALVE</name>
<feature type="compositionally biased region" description="Basic and acidic residues" evidence="1">
    <location>
        <begin position="1379"/>
        <end position="1388"/>
    </location>
</feature>
<dbReference type="PROSITE" id="PS50240">
    <property type="entry name" value="TRYPSIN_DOM"/>
    <property type="match status" value="1"/>
</dbReference>
<feature type="region of interest" description="Disordered" evidence="1">
    <location>
        <begin position="232"/>
        <end position="260"/>
    </location>
</feature>
<feature type="region of interest" description="Disordered" evidence="1">
    <location>
        <begin position="1250"/>
        <end position="1273"/>
    </location>
</feature>
<dbReference type="SUPFAM" id="SSF50494">
    <property type="entry name" value="Trypsin-like serine proteases"/>
    <property type="match status" value="1"/>
</dbReference>
<feature type="compositionally biased region" description="Basic and acidic residues" evidence="1">
    <location>
        <begin position="1579"/>
        <end position="1588"/>
    </location>
</feature>
<feature type="region of interest" description="Disordered" evidence="1">
    <location>
        <begin position="1482"/>
        <end position="1504"/>
    </location>
</feature>
<dbReference type="PROSITE" id="PS00134">
    <property type="entry name" value="TRYPSIN_HIS"/>
    <property type="match status" value="1"/>
</dbReference>
<accession>A0A0G4ICJ7</accession>
<feature type="domain" description="Peptidase S1" evidence="3">
    <location>
        <begin position="61"/>
        <end position="368"/>
    </location>
</feature>
<organism evidence="4">
    <name type="scientific">Chromera velia CCMP2878</name>
    <dbReference type="NCBI Taxonomy" id="1169474"/>
    <lineage>
        <taxon>Eukaryota</taxon>
        <taxon>Sar</taxon>
        <taxon>Alveolata</taxon>
        <taxon>Colpodellida</taxon>
        <taxon>Chromeraceae</taxon>
        <taxon>Chromera</taxon>
    </lineage>
</organism>
<feature type="region of interest" description="Disordered" evidence="1">
    <location>
        <begin position="1060"/>
        <end position="1091"/>
    </location>
</feature>
<dbReference type="Gene3D" id="2.40.10.10">
    <property type="entry name" value="Trypsin-like serine proteases"/>
    <property type="match status" value="1"/>
</dbReference>
<feature type="chain" id="PRO_5005192625" description="Peptidase S1 domain-containing protein" evidence="2">
    <location>
        <begin position="26"/>
        <end position="2196"/>
    </location>
</feature>
<feature type="region of interest" description="Disordered" evidence="1">
    <location>
        <begin position="2103"/>
        <end position="2145"/>
    </location>
</feature>
<dbReference type="InterPro" id="IPR009003">
    <property type="entry name" value="Peptidase_S1_PA"/>
</dbReference>
<feature type="region of interest" description="Disordered" evidence="1">
    <location>
        <begin position="1370"/>
        <end position="1424"/>
    </location>
</feature>
<feature type="compositionally biased region" description="Pro residues" evidence="1">
    <location>
        <begin position="1607"/>
        <end position="1616"/>
    </location>
</feature>
<evidence type="ECO:0000259" key="3">
    <source>
        <dbReference type="PROSITE" id="PS50240"/>
    </source>
</evidence>
<dbReference type="VEuPathDB" id="CryptoDB:Cvel_2277"/>
<feature type="compositionally biased region" description="Polar residues" evidence="1">
    <location>
        <begin position="1221"/>
        <end position="1230"/>
    </location>
</feature>
<proteinExistence type="predicted"/>
<dbReference type="InterPro" id="IPR001254">
    <property type="entry name" value="Trypsin_dom"/>
</dbReference>
<feature type="region of interest" description="Disordered" evidence="1">
    <location>
        <begin position="1579"/>
        <end position="1659"/>
    </location>
</feature>
<feature type="compositionally biased region" description="Basic and acidic residues" evidence="1">
    <location>
        <begin position="1629"/>
        <end position="1646"/>
    </location>
</feature>
<dbReference type="InterPro" id="IPR043504">
    <property type="entry name" value="Peptidase_S1_PA_chymotrypsin"/>
</dbReference>
<dbReference type="EMBL" id="CDMZ01005831">
    <property type="protein sequence ID" value="CEM54937.1"/>
    <property type="molecule type" value="Genomic_DNA"/>
</dbReference>
<dbReference type="GO" id="GO:0006508">
    <property type="term" value="P:proteolysis"/>
    <property type="evidence" value="ECO:0007669"/>
    <property type="project" value="InterPro"/>
</dbReference>
<evidence type="ECO:0000256" key="2">
    <source>
        <dbReference type="SAM" id="SignalP"/>
    </source>
</evidence>
<evidence type="ECO:0000256" key="1">
    <source>
        <dbReference type="SAM" id="MobiDB-lite"/>
    </source>
</evidence>